<organism evidence="1">
    <name type="scientific">marine sediment metagenome</name>
    <dbReference type="NCBI Taxonomy" id="412755"/>
    <lineage>
        <taxon>unclassified sequences</taxon>
        <taxon>metagenomes</taxon>
        <taxon>ecological metagenomes</taxon>
    </lineage>
</organism>
<reference evidence="1" key="1">
    <citation type="journal article" date="2014" name="Front. Microbiol.">
        <title>High frequency of phylogenetically diverse reductive dehalogenase-homologous genes in deep subseafloor sedimentary metagenomes.</title>
        <authorList>
            <person name="Kawai M."/>
            <person name="Futagami T."/>
            <person name="Toyoda A."/>
            <person name="Takaki Y."/>
            <person name="Nishi S."/>
            <person name="Hori S."/>
            <person name="Arai W."/>
            <person name="Tsubouchi T."/>
            <person name="Morono Y."/>
            <person name="Uchiyama I."/>
            <person name="Ito T."/>
            <person name="Fujiyama A."/>
            <person name="Inagaki F."/>
            <person name="Takami H."/>
        </authorList>
    </citation>
    <scope>NUCLEOTIDE SEQUENCE</scope>
    <source>
        <strain evidence="1">Expedition CK06-06</strain>
    </source>
</reference>
<gene>
    <name evidence="1" type="ORF">S06H3_40034</name>
</gene>
<name>X1PVK5_9ZZZZ</name>
<proteinExistence type="predicted"/>
<comment type="caution">
    <text evidence="1">The sequence shown here is derived from an EMBL/GenBank/DDBJ whole genome shotgun (WGS) entry which is preliminary data.</text>
</comment>
<protein>
    <submittedName>
        <fullName evidence="1">Uncharacterized protein</fullName>
    </submittedName>
</protein>
<dbReference type="EMBL" id="BARV01024535">
    <property type="protein sequence ID" value="GAI46581.1"/>
    <property type="molecule type" value="Genomic_DNA"/>
</dbReference>
<evidence type="ECO:0000313" key="1">
    <source>
        <dbReference type="EMBL" id="GAI46581.1"/>
    </source>
</evidence>
<feature type="non-terminal residue" evidence="1">
    <location>
        <position position="1"/>
    </location>
</feature>
<accession>X1PVK5</accession>
<dbReference type="AlphaFoldDB" id="X1PVK5"/>
<sequence length="171" mass="18755">DIDSAVKGIDAEVRAPIEGERPPIEEIASATVCLSCCRDHFSTISGALSEALRFARADGIASKEVQGRIGLALDEHNIMERVDLAPQAIAPLTGKEKELAVWSLKNSRELRHAIGEAKTVDDLEQAAALAAKLREEFMALYSEARQSYAEECVECEALTGLKEYLEQKRQK</sequence>